<evidence type="ECO:0000256" key="1">
    <source>
        <dbReference type="SAM" id="Coils"/>
    </source>
</evidence>
<feature type="region of interest" description="Disordered" evidence="2">
    <location>
        <begin position="884"/>
        <end position="904"/>
    </location>
</feature>
<keyword evidence="3" id="KW-0472">Membrane</keyword>
<feature type="compositionally biased region" description="Basic and acidic residues" evidence="2">
    <location>
        <begin position="888"/>
        <end position="897"/>
    </location>
</feature>
<keyword evidence="1" id="KW-0175">Coiled coil</keyword>
<comment type="caution">
    <text evidence="4">The sequence shown here is derived from an EMBL/GenBank/DDBJ whole genome shotgun (WGS) entry which is preliminary data.</text>
</comment>
<feature type="transmembrane region" description="Helical" evidence="3">
    <location>
        <begin position="70"/>
        <end position="91"/>
    </location>
</feature>
<evidence type="ECO:0000256" key="2">
    <source>
        <dbReference type="SAM" id="MobiDB-lite"/>
    </source>
</evidence>
<organism evidence="4 5">
    <name type="scientific">Gehongia tenuis</name>
    <dbReference type="NCBI Taxonomy" id="2763655"/>
    <lineage>
        <taxon>Bacteria</taxon>
        <taxon>Bacillati</taxon>
        <taxon>Bacillota</taxon>
        <taxon>Clostridia</taxon>
        <taxon>Christensenellales</taxon>
        <taxon>Christensenellaceae</taxon>
        <taxon>Gehongia</taxon>
    </lineage>
</organism>
<gene>
    <name evidence="4" type="ORF">H8696_10405</name>
</gene>
<dbReference type="Proteomes" id="UP000623172">
    <property type="component" value="Unassembled WGS sequence"/>
</dbReference>
<protein>
    <submittedName>
        <fullName evidence="4">Uncharacterized protein</fullName>
    </submittedName>
</protein>
<sequence length="904" mass="97814">MRVKASAVRGGELIQMGLFNVALAAETIATKANTAATNGGIVAKIAAAVASKAAAAAQWLWNAAMAANPIGLVIAGVGALIGVIAGLVAIFDTSSAAYKEEKKNLEDLRKEHDEYASTLADSKDAAREEAAGKVAQAQANRNLLNSLAELVDENGVFSGSVEEARHAVSELNGNIDGLGLAFDETTGKINMSAEELRAYGDNLLAVTEYQAAEEQYNNILSERTALQAKINALEEKKAVYQQMADEGNMKQSEANKLISEADDLLTDYNASMRDLEVDVAAYERTVQKTYNKEADLAVKRQNIMNNQSKDVKKLAKQYNMSFDEIIDEAAKLDGGLEEWSEKQAMRFTESGMDLALLAKKWGMTTEQIEAYCQEWGMDYNEFNEEMKKTHTEAGEDINALAAKWGVSAQSIREWIAMNESDVQGWSDMMTDAWTDYSETVTERTENVVNGFEKLPKKYDQSAKEMLENLQVNKERYAAWEANMEEITRQLGPTAAEEFRKLGPEANSALEEILGSTDLLDQYREVFGVKLDETTGQAIEDWNNPSFIGAPNESINESAQIVSGNTALQDAAGTKVDDALKAMETSVKNADFGSVGKTMATDIVTGVAKADMSGIGKAVANAIKSGMQQATASAKSLSSSVQEVFRGMSRECEATVVKMMSQINSAIATRANSVKVSMVGVVTGMLNGLKDLPAKAAVYPQKMMQDMGTAITARTASLGDKARAAASNIVRGLEPMVEDGGDVANRMIDGMLKVLNSRAGELYAKARQIAEQIAATMRKALDIHSPSRIMMEMGGYIIQGIYDGLESAENRLYRKAGYISKELADRLSASPTITPNIVDRLQTAADYGPARIYTHSSGAQPALAGAGASYSTSLTQYITTPKALSPSEMTKEAEDMLRRSKWQLP</sequence>
<dbReference type="EMBL" id="JACRSR010000006">
    <property type="protein sequence ID" value="MBC8532255.1"/>
    <property type="molecule type" value="Genomic_DNA"/>
</dbReference>
<name>A0A926D4H5_9FIRM</name>
<keyword evidence="3" id="KW-1133">Transmembrane helix</keyword>
<feature type="coiled-coil region" evidence="1">
    <location>
        <begin position="209"/>
        <end position="292"/>
    </location>
</feature>
<feature type="coiled-coil region" evidence="1">
    <location>
        <begin position="91"/>
        <end position="125"/>
    </location>
</feature>
<proteinExistence type="predicted"/>
<evidence type="ECO:0000313" key="5">
    <source>
        <dbReference type="Proteomes" id="UP000623172"/>
    </source>
</evidence>
<evidence type="ECO:0000256" key="3">
    <source>
        <dbReference type="SAM" id="Phobius"/>
    </source>
</evidence>
<keyword evidence="3" id="KW-0812">Transmembrane</keyword>
<dbReference type="RefSeq" id="WP_249317368.1">
    <property type="nucleotide sequence ID" value="NZ_JACRSR010000006.1"/>
</dbReference>
<accession>A0A926D4H5</accession>
<evidence type="ECO:0000313" key="4">
    <source>
        <dbReference type="EMBL" id="MBC8532255.1"/>
    </source>
</evidence>
<dbReference type="AlphaFoldDB" id="A0A926D4H5"/>
<keyword evidence="5" id="KW-1185">Reference proteome</keyword>
<feature type="coiled-coil region" evidence="1">
    <location>
        <begin position="462"/>
        <end position="489"/>
    </location>
</feature>
<reference evidence="4" key="1">
    <citation type="submission" date="2020-08" db="EMBL/GenBank/DDBJ databases">
        <title>Genome public.</title>
        <authorList>
            <person name="Liu C."/>
            <person name="Sun Q."/>
        </authorList>
    </citation>
    <scope>NUCLEOTIDE SEQUENCE</scope>
    <source>
        <strain evidence="4">NSJ-53</strain>
    </source>
</reference>